<dbReference type="Proteomes" id="UP000035900">
    <property type="component" value="Unassembled WGS sequence"/>
</dbReference>
<reference evidence="3 4" key="1">
    <citation type="journal article" date="2004" name="Int. J. Syst. Evol. Microbiol.">
        <title>Kaistella koreensis gen. nov., sp. nov., a novel member of the Chryseobacterium-Bergeyella-Riemerella branch.</title>
        <authorList>
            <person name="Kim M.K."/>
            <person name="Im W.T."/>
            <person name="Shin Y.K."/>
            <person name="Lim J.H."/>
            <person name="Kim S.H."/>
            <person name="Lee B.C."/>
            <person name="Park M.Y."/>
            <person name="Lee K.Y."/>
            <person name="Lee S.T."/>
        </authorList>
    </citation>
    <scope>NUCLEOTIDE SEQUENCE [LARGE SCALE GENOMIC DNA]</scope>
    <source>
        <strain evidence="3 4">CCUG 49689</strain>
    </source>
</reference>
<dbReference type="InterPro" id="IPR005094">
    <property type="entry name" value="Endonuclease_MobA/VirD2"/>
</dbReference>
<sequence>MIVKIMPAAGSSFPGVNYNDKKITNGKGELMSMKNFPSFINESSGKEQVRDYLRAISIGNKKIIKPQFHAMISTKFQEHSKEQLAEIAENFMSEMGYGKQPFTVVFHNDTDNNHVHIVSTRVDKTTGKKIHDSFEKLKSQEALSRTLEQLYHLKPDEELDKLLNYKVRTFKQLETLLERNGFKMIKNKLDENAFDILKNGVTHRTINIERINFAKNQNDSRKNQIKAILIKYKDLHSNKVFRVEDKRKQESVFPATKNKFGENELKIRLEFESELQQKLRQLFGIDIVFHHKDNDQPFGYSLIDHKSHRVYKGSEVLKMSELFGFTKEKVDKRLFEHLKDFTIPDRESKLILLGFLNKNNPEANLQECMLFENRAKKDLETYRGIQSEVRNHLKNKADKNSDDDNVSIIRGGSGKTYAISIKYRFVVEVQSLIGEKEYQRILNSEIGNSEKSQHEKHSRSEVMKAVDEMLFEVMKTSGTPKDPGENELKRKRRKRK</sequence>
<name>A0A0J7J2F7_9FLAO</name>
<organism evidence="3 4">
    <name type="scientific">Chryseobacterium koreense CCUG 49689</name>
    <dbReference type="NCBI Taxonomy" id="1304281"/>
    <lineage>
        <taxon>Bacteria</taxon>
        <taxon>Pseudomonadati</taxon>
        <taxon>Bacteroidota</taxon>
        <taxon>Flavobacteriia</taxon>
        <taxon>Flavobacteriales</taxon>
        <taxon>Weeksellaceae</taxon>
        <taxon>Chryseobacterium group</taxon>
        <taxon>Chryseobacterium</taxon>
    </lineage>
</organism>
<gene>
    <name evidence="3" type="ORF">ACM44_01960</name>
</gene>
<dbReference type="Pfam" id="PF03432">
    <property type="entry name" value="Relaxase"/>
    <property type="match status" value="1"/>
</dbReference>
<evidence type="ECO:0000256" key="1">
    <source>
        <dbReference type="SAM" id="MobiDB-lite"/>
    </source>
</evidence>
<keyword evidence="4" id="KW-1185">Reference proteome</keyword>
<dbReference type="PATRIC" id="fig|1304281.5.peg.425"/>
<dbReference type="EMBL" id="LFNG01000003">
    <property type="protein sequence ID" value="KMQ72239.1"/>
    <property type="molecule type" value="Genomic_DNA"/>
</dbReference>
<feature type="region of interest" description="Disordered" evidence="1">
    <location>
        <begin position="473"/>
        <end position="496"/>
    </location>
</feature>
<evidence type="ECO:0000313" key="4">
    <source>
        <dbReference type="Proteomes" id="UP000035900"/>
    </source>
</evidence>
<evidence type="ECO:0000313" key="3">
    <source>
        <dbReference type="EMBL" id="KMQ72239.1"/>
    </source>
</evidence>
<dbReference type="STRING" id="1304281.ACM44_01960"/>
<comment type="caution">
    <text evidence="3">The sequence shown here is derived from an EMBL/GenBank/DDBJ whole genome shotgun (WGS) entry which is preliminary data.</text>
</comment>
<dbReference type="AlphaFoldDB" id="A0A0J7J2F7"/>
<accession>A0A0J7J2F7</accession>
<feature type="domain" description="MobA/VirD2-like nuclease" evidence="2">
    <location>
        <begin position="48"/>
        <end position="153"/>
    </location>
</feature>
<protein>
    <submittedName>
        <fullName evidence="3">Mobilization protein</fullName>
    </submittedName>
</protein>
<proteinExistence type="predicted"/>
<dbReference type="OrthoDB" id="915634at2"/>
<evidence type="ECO:0000259" key="2">
    <source>
        <dbReference type="Pfam" id="PF03432"/>
    </source>
</evidence>